<dbReference type="OrthoDB" id="7350722at2"/>
<dbReference type="AlphaFoldDB" id="A0A3P5XE85"/>
<dbReference type="Gene3D" id="3.30.1360.120">
    <property type="entry name" value="Probable tRNA modification gtpase trme, domain 1"/>
    <property type="match status" value="1"/>
</dbReference>
<organism evidence="1 2">
    <name type="scientific">Pseudogemmobacter humi</name>
    <dbReference type="NCBI Taxonomy" id="2483812"/>
    <lineage>
        <taxon>Bacteria</taxon>
        <taxon>Pseudomonadati</taxon>
        <taxon>Pseudomonadota</taxon>
        <taxon>Alphaproteobacteria</taxon>
        <taxon>Rhodobacterales</taxon>
        <taxon>Paracoccaceae</taxon>
        <taxon>Pseudogemmobacter</taxon>
    </lineage>
</organism>
<keyword evidence="2" id="KW-1185">Reference proteome</keyword>
<evidence type="ECO:0000313" key="2">
    <source>
        <dbReference type="Proteomes" id="UP000277498"/>
    </source>
</evidence>
<dbReference type="EMBL" id="UXAW01000070">
    <property type="protein sequence ID" value="VDC28578.1"/>
    <property type="molecule type" value="Genomic_DNA"/>
</dbReference>
<protein>
    <submittedName>
        <fullName evidence="1">Sarcosine oxidase, gamma subunit family</fullName>
    </submittedName>
</protein>
<proteinExistence type="predicted"/>
<name>A0A3P5XE85_9RHOB</name>
<accession>A0A3P5XE85</accession>
<gene>
    <name evidence="1" type="ORF">XINFAN_02156</name>
</gene>
<evidence type="ECO:0000313" key="1">
    <source>
        <dbReference type="EMBL" id="VDC28578.1"/>
    </source>
</evidence>
<reference evidence="1 2" key="1">
    <citation type="submission" date="2018-11" db="EMBL/GenBank/DDBJ databases">
        <authorList>
            <person name="Criscuolo A."/>
        </authorList>
    </citation>
    <scope>NUCLEOTIDE SEQUENCE [LARGE SCALE GENOMIC DNA]</scope>
    <source>
        <strain evidence="1">ACIP111625</strain>
    </source>
</reference>
<dbReference type="Proteomes" id="UP000277498">
    <property type="component" value="Unassembled WGS sequence"/>
</dbReference>
<dbReference type="SUPFAM" id="SSF103025">
    <property type="entry name" value="Folate-binding domain"/>
    <property type="match status" value="1"/>
</dbReference>
<dbReference type="InterPro" id="IPR027266">
    <property type="entry name" value="TrmE/GcvT-like"/>
</dbReference>
<dbReference type="RefSeq" id="WP_124086907.1">
    <property type="nucleotide sequence ID" value="NZ_UXAW01000070.1"/>
</dbReference>
<sequence length="182" mass="19322">MAELIAKPVFAGQGPLEKAGLTLEPLPSGPIWLVALYPGAAARAAKLLKPLGLSFPEPGRCSSADDLRLIWAGRDQAFLLGAAPPEGLTDTAALTDQSGGWAGLSLSGPGVEAALTRLVPLDLRLREFPPGRAARSLLNQIPALILREDETRFAIRVPRSMARSAWADCALALERLEARAER</sequence>